<evidence type="ECO:0000313" key="24">
    <source>
        <dbReference type="EMBL" id="RHC67567.1"/>
    </source>
</evidence>
<evidence type="ECO:0000256" key="4">
    <source>
        <dbReference type="ARBA" id="ARBA00004904"/>
    </source>
</evidence>
<evidence type="ECO:0000256" key="3">
    <source>
        <dbReference type="ARBA" id="ARBA00004853"/>
    </source>
</evidence>
<gene>
    <name evidence="18 21" type="primary">ribBA</name>
    <name evidence="25" type="ORF">DW068_03140</name>
    <name evidence="24" type="ORF">DW833_02665</name>
    <name evidence="23" type="ORF">DW972_00250</name>
    <name evidence="26" type="ORF">DWZ29_01455</name>
    <name evidence="22" type="ORF">DXD91_01510</name>
    <name evidence="21" type="ORF">ERS852450_02151</name>
    <name evidence="20" type="ORF">ERS852578_00337</name>
</gene>
<dbReference type="HAMAP" id="MF_01283">
    <property type="entry name" value="RibBA"/>
    <property type="match status" value="1"/>
</dbReference>
<dbReference type="GO" id="GO:0009231">
    <property type="term" value="P:riboflavin biosynthetic process"/>
    <property type="evidence" value="ECO:0007669"/>
    <property type="project" value="UniProtKB-UniRule"/>
</dbReference>
<dbReference type="Proteomes" id="UP000283497">
    <property type="component" value="Unassembled WGS sequence"/>
</dbReference>
<dbReference type="GO" id="GO:0005525">
    <property type="term" value="F:GTP binding"/>
    <property type="evidence" value="ECO:0007669"/>
    <property type="project" value="UniProtKB-KW"/>
</dbReference>
<dbReference type="AlphaFoldDB" id="A0A174GV46"/>
<name>A0A174GV46_9FIRM</name>
<dbReference type="Gene3D" id="3.90.870.10">
    <property type="entry name" value="DHBP synthase"/>
    <property type="match status" value="1"/>
</dbReference>
<comment type="pathway">
    <text evidence="4 18">Cofactor biosynthesis; riboflavin biosynthesis; 2-hydroxy-3-oxobutyl phosphate from D-ribulose 5-phosphate: step 1/1.</text>
</comment>
<dbReference type="Proteomes" id="UP000284621">
    <property type="component" value="Unassembled WGS sequence"/>
</dbReference>
<dbReference type="EMBL" id="QSEP01000001">
    <property type="protein sequence ID" value="RGZ86876.1"/>
    <property type="molecule type" value="Genomic_DNA"/>
</dbReference>
<feature type="region of interest" description="GTP cyclohydrolase II" evidence="18">
    <location>
        <begin position="204"/>
        <end position="401"/>
    </location>
</feature>
<evidence type="ECO:0000256" key="17">
    <source>
        <dbReference type="ARBA" id="ARBA00049295"/>
    </source>
</evidence>
<proteinExistence type="inferred from homology"/>
<dbReference type="EMBL" id="CYZL01000019">
    <property type="protein sequence ID" value="CUO64719.1"/>
    <property type="molecule type" value="Genomic_DNA"/>
</dbReference>
<evidence type="ECO:0000313" key="22">
    <source>
        <dbReference type="EMBL" id="RGI92080.1"/>
    </source>
</evidence>
<dbReference type="PANTHER" id="PTHR21327:SF18">
    <property type="entry name" value="3,4-DIHYDROXY-2-BUTANONE 4-PHOSPHATE SYNTHASE"/>
    <property type="match status" value="1"/>
</dbReference>
<dbReference type="HAMAP" id="MF_00179">
    <property type="entry name" value="RibA"/>
    <property type="match status" value="1"/>
</dbReference>
<comment type="function">
    <text evidence="16 18">Catalyzes the conversion of GTP to 2,5-diamino-6-ribosylamino-4(3H)-pyrimidinone 5'-phosphate (DARP), formate and pyrophosphate.</text>
</comment>
<evidence type="ECO:0000313" key="25">
    <source>
        <dbReference type="EMBL" id="RHK40991.1"/>
    </source>
</evidence>
<comment type="similarity">
    <text evidence="5 18">In the N-terminal section; belongs to the DHBP synthase family.</text>
</comment>
<comment type="cofactor">
    <cofactor evidence="18">
        <name>Zn(2+)</name>
        <dbReference type="ChEBI" id="CHEBI:29105"/>
    </cofactor>
    <text evidence="18">Binds 1 zinc ion per subunit.</text>
</comment>
<dbReference type="Pfam" id="PF00925">
    <property type="entry name" value="GTP_cyclohydro2"/>
    <property type="match status" value="1"/>
</dbReference>
<evidence type="ECO:0000256" key="18">
    <source>
        <dbReference type="HAMAP-Rule" id="MF_01283"/>
    </source>
</evidence>
<accession>A0A174GV46</accession>
<dbReference type="EC" id="3.5.4.25" evidence="18"/>
<dbReference type="Proteomes" id="UP000286561">
    <property type="component" value="Unassembled WGS sequence"/>
</dbReference>
<dbReference type="InterPro" id="IPR016299">
    <property type="entry name" value="Riboflavin_synth_RibBA"/>
</dbReference>
<dbReference type="RefSeq" id="WP_005349356.1">
    <property type="nucleotide sequence ID" value="NZ_BLYK01000012.1"/>
</dbReference>
<keyword evidence="15 18" id="KW-0511">Multifunctional enzyme</keyword>
<evidence type="ECO:0000256" key="6">
    <source>
        <dbReference type="ARBA" id="ARBA00022619"/>
    </source>
</evidence>
<feature type="binding site" evidence="18">
    <location>
        <position position="354"/>
    </location>
    <ligand>
        <name>GTP</name>
        <dbReference type="ChEBI" id="CHEBI:37565"/>
    </ligand>
</feature>
<evidence type="ECO:0000313" key="32">
    <source>
        <dbReference type="Proteomes" id="UP000284621"/>
    </source>
</evidence>
<evidence type="ECO:0000313" key="23">
    <source>
        <dbReference type="EMBL" id="RGZ86876.1"/>
    </source>
</evidence>
<dbReference type="SUPFAM" id="SSF142695">
    <property type="entry name" value="RibA-like"/>
    <property type="match status" value="1"/>
</dbReference>
<evidence type="ECO:0000256" key="9">
    <source>
        <dbReference type="ARBA" id="ARBA00022801"/>
    </source>
</evidence>
<feature type="binding site" evidence="18">
    <location>
        <position position="31"/>
    </location>
    <ligand>
        <name>Mg(2+)</name>
        <dbReference type="ChEBI" id="CHEBI:18420"/>
        <label>2</label>
    </ligand>
</feature>
<dbReference type="EMBL" id="QSOE01000005">
    <property type="protein sequence ID" value="RGI92080.1"/>
    <property type="molecule type" value="Genomic_DNA"/>
</dbReference>
<comment type="pathway">
    <text evidence="3 18">Cofactor biosynthesis; riboflavin biosynthesis; 5-amino-6-(D-ribitylamino)uracil from GTP: step 1/4.</text>
</comment>
<dbReference type="Proteomes" id="UP000283700">
    <property type="component" value="Unassembled WGS sequence"/>
</dbReference>
<dbReference type="InterPro" id="IPR017945">
    <property type="entry name" value="DHBP_synth_RibB-like_a/b_dom"/>
</dbReference>
<dbReference type="GO" id="GO:0030145">
    <property type="term" value="F:manganese ion binding"/>
    <property type="evidence" value="ECO:0007669"/>
    <property type="project" value="UniProtKB-UniRule"/>
</dbReference>
<dbReference type="UniPathway" id="UPA00275">
    <property type="reaction ID" value="UER00399"/>
</dbReference>
<feature type="binding site" evidence="18">
    <location>
        <position position="319"/>
    </location>
    <ligand>
        <name>GTP</name>
        <dbReference type="ChEBI" id="CHEBI:37565"/>
    </ligand>
</feature>
<dbReference type="GO" id="GO:0000287">
    <property type="term" value="F:magnesium ion binding"/>
    <property type="evidence" value="ECO:0007669"/>
    <property type="project" value="UniProtKB-UniRule"/>
</dbReference>
<evidence type="ECO:0000256" key="2">
    <source>
        <dbReference type="ARBA" id="ARBA00002284"/>
    </source>
</evidence>
<feature type="active site" description="Nucleophile; for GTP cyclohydrolase activity" evidence="18">
    <location>
        <position position="333"/>
    </location>
</feature>
<comment type="function">
    <text evidence="2 18">Catalyzes the conversion of D-ribulose 5-phosphate to formate and 3,4-dihydroxy-2-butanone 4-phosphate.</text>
</comment>
<keyword evidence="12 18" id="KW-0342">GTP-binding</keyword>
<evidence type="ECO:0000256" key="12">
    <source>
        <dbReference type="ARBA" id="ARBA00023134"/>
    </source>
</evidence>
<keyword evidence="8 18" id="KW-0547">Nucleotide-binding</keyword>
<dbReference type="GO" id="GO:0008686">
    <property type="term" value="F:3,4-dihydroxy-2-butanone-4-phosphate synthase activity"/>
    <property type="evidence" value="ECO:0007669"/>
    <property type="project" value="UniProtKB-UniRule"/>
</dbReference>
<dbReference type="OrthoDB" id="9793111at2"/>
<sequence>MSDIKFNTIEEAIADFKAGKMVIAVDDDDLENEGSLLVAGEFATPEVINFMATNAKGLITMPISEEVARQLGLEALIWQGSDGEPSVSTVSFDKADAPTGISAQDRSATVIAATKADAKPEDFRMPGHMFPKVARQGGVLKRTGFTEAAVDLAVMAGLRPVGLCCDILDEDGFVGKLPDLVEFAKKYDLKLITIADMIQYRRKTECFVSREAEADFPTHYGHFRIFGYINKLNGEHHVAIVKGDVSDGKPVLCRVHSECLTGDALGSRRCDCGQQYRAAIQMIEKEGRGVLLYMRQEGRGIGLINKLKAYQLQDTGMDTVEANLALGFPEDLRDYGIGAQILADLGIKELRLMTNNPAKVVGLSGYGIEIVERVPIIIEPNSDDLFYLKTKQEKMGHYTKY</sequence>
<keyword evidence="10 18" id="KW-0862">Zinc</keyword>
<dbReference type="EMBL" id="QRNJ01000007">
    <property type="protein sequence ID" value="RHK40991.1"/>
    <property type="molecule type" value="Genomic_DNA"/>
</dbReference>
<evidence type="ECO:0000256" key="16">
    <source>
        <dbReference type="ARBA" id="ARBA00043932"/>
    </source>
</evidence>
<feature type="binding site" evidence="18">
    <location>
        <position position="272"/>
    </location>
    <ligand>
        <name>Zn(2+)</name>
        <dbReference type="ChEBI" id="CHEBI:29105"/>
        <note>catalytic</note>
    </ligand>
</feature>
<keyword evidence="14 18" id="KW-0456">Lyase</keyword>
<comment type="catalytic activity">
    <reaction evidence="1 18">
        <text>D-ribulose 5-phosphate = (2S)-2-hydroxy-3-oxobutyl phosphate + formate + H(+)</text>
        <dbReference type="Rhea" id="RHEA:18457"/>
        <dbReference type="ChEBI" id="CHEBI:15378"/>
        <dbReference type="ChEBI" id="CHEBI:15740"/>
        <dbReference type="ChEBI" id="CHEBI:58121"/>
        <dbReference type="ChEBI" id="CHEBI:58830"/>
        <dbReference type="EC" id="4.1.99.12"/>
    </reaction>
</comment>
<dbReference type="NCBIfam" id="TIGR00505">
    <property type="entry name" value="ribA"/>
    <property type="match status" value="1"/>
</dbReference>
<dbReference type="InterPro" id="IPR000422">
    <property type="entry name" value="DHBP_synthase_RibB"/>
</dbReference>
<evidence type="ECO:0000256" key="11">
    <source>
        <dbReference type="ARBA" id="ARBA00022842"/>
    </source>
</evidence>
<evidence type="ECO:0000313" key="33">
    <source>
        <dbReference type="Proteomes" id="UP000286561"/>
    </source>
</evidence>
<dbReference type="EMBL" id="QSID01000002">
    <property type="protein sequence ID" value="RHC67567.1"/>
    <property type="molecule type" value="Genomic_DNA"/>
</dbReference>
<keyword evidence="11 18" id="KW-0460">Magnesium</keyword>
<keyword evidence="32" id="KW-1185">Reference proteome</keyword>
<dbReference type="PIRSF" id="PIRSF001259">
    <property type="entry name" value="RibA"/>
    <property type="match status" value="1"/>
</dbReference>
<evidence type="ECO:0000256" key="10">
    <source>
        <dbReference type="ARBA" id="ARBA00022833"/>
    </source>
</evidence>
<evidence type="ECO:0000256" key="7">
    <source>
        <dbReference type="ARBA" id="ARBA00022723"/>
    </source>
</evidence>
<keyword evidence="9 18" id="KW-0378">Hydrolase</keyword>
<evidence type="ECO:0000313" key="30">
    <source>
        <dbReference type="Proteomes" id="UP000283497"/>
    </source>
</evidence>
<dbReference type="Proteomes" id="UP000095679">
    <property type="component" value="Unassembled WGS sequence"/>
</dbReference>
<dbReference type="Proteomes" id="UP000095390">
    <property type="component" value="Unassembled WGS sequence"/>
</dbReference>
<keyword evidence="13 18" id="KW-0464">Manganese</keyword>
<evidence type="ECO:0000313" key="27">
    <source>
        <dbReference type="Proteomes" id="UP000095390"/>
    </source>
</evidence>
<feature type="binding site" evidence="18">
    <location>
        <position position="359"/>
    </location>
    <ligand>
        <name>GTP</name>
        <dbReference type="ChEBI" id="CHEBI:37565"/>
    </ligand>
</feature>
<comment type="caution">
    <text evidence="18">Lacks conserved residue(s) required for the propagation of feature annotation.</text>
</comment>
<feature type="binding site" evidence="18">
    <location>
        <begin position="297"/>
        <end position="299"/>
    </location>
    <ligand>
        <name>GTP</name>
        <dbReference type="ChEBI" id="CHEBI:37565"/>
    </ligand>
</feature>
<feature type="binding site" evidence="18">
    <location>
        <position position="31"/>
    </location>
    <ligand>
        <name>Mg(2+)</name>
        <dbReference type="ChEBI" id="CHEBI:18420"/>
        <label>1</label>
    </ligand>
</feature>
<evidence type="ECO:0000259" key="19">
    <source>
        <dbReference type="Pfam" id="PF00925"/>
    </source>
</evidence>
<organism evidence="21 28">
    <name type="scientific">Anaerobutyricum hallii</name>
    <dbReference type="NCBI Taxonomy" id="39488"/>
    <lineage>
        <taxon>Bacteria</taxon>
        <taxon>Bacillati</taxon>
        <taxon>Bacillota</taxon>
        <taxon>Clostridia</taxon>
        <taxon>Lachnospirales</taxon>
        <taxon>Lachnospiraceae</taxon>
        <taxon>Anaerobutyricum</taxon>
    </lineage>
</organism>
<evidence type="ECO:0000256" key="8">
    <source>
        <dbReference type="ARBA" id="ARBA00022741"/>
    </source>
</evidence>
<feature type="binding site" evidence="18">
    <location>
        <begin position="254"/>
        <end position="258"/>
    </location>
    <ligand>
        <name>GTP</name>
        <dbReference type="ChEBI" id="CHEBI:37565"/>
    </ligand>
</feature>
<evidence type="ECO:0000256" key="15">
    <source>
        <dbReference type="ARBA" id="ARBA00023268"/>
    </source>
</evidence>
<dbReference type="InterPro" id="IPR032677">
    <property type="entry name" value="GTP_cyclohydro_II"/>
</dbReference>
<evidence type="ECO:0000256" key="13">
    <source>
        <dbReference type="ARBA" id="ARBA00023211"/>
    </source>
</evidence>
<evidence type="ECO:0000256" key="5">
    <source>
        <dbReference type="ARBA" id="ARBA00005520"/>
    </source>
</evidence>
<evidence type="ECO:0000256" key="14">
    <source>
        <dbReference type="ARBA" id="ARBA00023239"/>
    </source>
</evidence>
<feature type="region of interest" description="DHBP synthase" evidence="18">
    <location>
        <begin position="1"/>
        <end position="203"/>
    </location>
</feature>
<feature type="site" description="Essential for DHBP synthase activity" evidence="18">
    <location>
        <position position="128"/>
    </location>
</feature>
<evidence type="ECO:0000313" key="20">
    <source>
        <dbReference type="EMBL" id="CUM80446.1"/>
    </source>
</evidence>
<dbReference type="NCBIfam" id="NF001591">
    <property type="entry name" value="PRK00393.1"/>
    <property type="match status" value="1"/>
</dbReference>
<feature type="domain" description="GTP cyclohydrolase II" evidence="19">
    <location>
        <begin position="210"/>
        <end position="375"/>
    </location>
</feature>
<evidence type="ECO:0000313" key="29">
    <source>
        <dbReference type="Proteomes" id="UP000262524"/>
    </source>
</evidence>
<dbReference type="Pfam" id="PF00926">
    <property type="entry name" value="DHBP_synthase"/>
    <property type="match status" value="1"/>
</dbReference>
<comment type="cofactor">
    <cofactor evidence="18">
        <name>Mg(2+)</name>
        <dbReference type="ChEBI" id="CHEBI:18420"/>
    </cofactor>
    <cofactor evidence="18">
        <name>Mn(2+)</name>
        <dbReference type="ChEBI" id="CHEBI:29035"/>
    </cofactor>
    <text evidence="18">Binds 2 divalent metal cations per subunit. Magnesium or manganese.</text>
</comment>
<evidence type="ECO:0000313" key="31">
    <source>
        <dbReference type="Proteomes" id="UP000283700"/>
    </source>
</evidence>
<dbReference type="NCBIfam" id="TIGR00506">
    <property type="entry name" value="ribB"/>
    <property type="match status" value="1"/>
</dbReference>
<evidence type="ECO:0000313" key="21">
    <source>
        <dbReference type="EMBL" id="CUO64719.1"/>
    </source>
</evidence>
<dbReference type="GO" id="GO:0008270">
    <property type="term" value="F:zinc ion binding"/>
    <property type="evidence" value="ECO:0007669"/>
    <property type="project" value="UniProtKB-UniRule"/>
</dbReference>
<dbReference type="InterPro" id="IPR036144">
    <property type="entry name" value="RibA-like_sf"/>
</dbReference>
<dbReference type="EMBL" id="QRQO01000002">
    <property type="protein sequence ID" value="RHN17827.1"/>
    <property type="molecule type" value="Genomic_DNA"/>
</dbReference>
<keyword evidence="6 18" id="KW-0686">Riboflavin biosynthesis</keyword>
<dbReference type="PANTHER" id="PTHR21327">
    <property type="entry name" value="GTP CYCLOHYDROLASE II-RELATED"/>
    <property type="match status" value="1"/>
</dbReference>
<dbReference type="GeneID" id="75047078"/>
<keyword evidence="7 18" id="KW-0479">Metal-binding</keyword>
<dbReference type="Proteomes" id="UP000262524">
    <property type="component" value="Unassembled WGS sequence"/>
</dbReference>
<feature type="binding site" evidence="18">
    <location>
        <position position="275"/>
    </location>
    <ligand>
        <name>GTP</name>
        <dbReference type="ChEBI" id="CHEBI:37565"/>
    </ligand>
</feature>
<dbReference type="EC" id="4.1.99.12" evidence="18"/>
<comment type="catalytic activity">
    <reaction evidence="17 18">
        <text>GTP + 4 H2O = 2,5-diamino-6-hydroxy-4-(5-phosphoribosylamino)-pyrimidine + formate + 2 phosphate + 3 H(+)</text>
        <dbReference type="Rhea" id="RHEA:23704"/>
        <dbReference type="ChEBI" id="CHEBI:15377"/>
        <dbReference type="ChEBI" id="CHEBI:15378"/>
        <dbReference type="ChEBI" id="CHEBI:15740"/>
        <dbReference type="ChEBI" id="CHEBI:37565"/>
        <dbReference type="ChEBI" id="CHEBI:43474"/>
        <dbReference type="ChEBI" id="CHEBI:58614"/>
        <dbReference type="EC" id="3.5.4.25"/>
    </reaction>
</comment>
<evidence type="ECO:0000313" key="26">
    <source>
        <dbReference type="EMBL" id="RHN17827.1"/>
    </source>
</evidence>
<protein>
    <recommendedName>
        <fullName evidence="18">Riboflavin biosynthesis protein RibBA</fullName>
    </recommendedName>
    <domain>
        <recommendedName>
            <fullName evidence="18">3,4-dihydroxy-2-butanone 4-phosphate synthase</fullName>
            <shortName evidence="18">DHBP synthase</shortName>
            <ecNumber evidence="18">4.1.99.12</ecNumber>
        </recommendedName>
    </domain>
    <domain>
        <recommendedName>
            <fullName evidence="18">GTP cyclohydrolase-2</fullName>
            <ecNumber evidence="18">3.5.4.25</ecNumber>
        </recommendedName>
        <alternativeName>
            <fullName evidence="18">GTP cyclohydrolase II</fullName>
        </alternativeName>
    </domain>
</protein>
<evidence type="ECO:0000313" key="28">
    <source>
        <dbReference type="Proteomes" id="UP000095679"/>
    </source>
</evidence>
<dbReference type="CDD" id="cd00641">
    <property type="entry name" value="GTP_cyclohydro2"/>
    <property type="match status" value="1"/>
</dbReference>
<dbReference type="Gene3D" id="3.40.50.10990">
    <property type="entry name" value="GTP cyclohydrolase II"/>
    <property type="match status" value="1"/>
</dbReference>
<feature type="active site" description="Proton acceptor; for GTP cyclohydrolase activity" evidence="18">
    <location>
        <position position="331"/>
    </location>
</feature>
<dbReference type="GO" id="GO:0005829">
    <property type="term" value="C:cytosol"/>
    <property type="evidence" value="ECO:0007669"/>
    <property type="project" value="TreeGrafter"/>
</dbReference>
<comment type="similarity">
    <text evidence="18">In the C-terminal section; belongs to the GTP cyclohydrolase II family.</text>
</comment>
<feature type="binding site" evidence="18">
    <location>
        <position position="259"/>
    </location>
    <ligand>
        <name>Zn(2+)</name>
        <dbReference type="ChEBI" id="CHEBI:29105"/>
        <note>catalytic</note>
    </ligand>
</feature>
<dbReference type="FunFam" id="3.40.50.10990:FF:000001">
    <property type="entry name" value="Riboflavin biosynthesis protein RibBA"/>
    <property type="match status" value="1"/>
</dbReference>
<reference evidence="27 28" key="1">
    <citation type="submission" date="2015-09" db="EMBL/GenBank/DDBJ databases">
        <authorList>
            <consortium name="Pathogen Informatics"/>
        </authorList>
    </citation>
    <scope>NUCLEOTIDE SEQUENCE [LARGE SCALE GENOMIC DNA]</scope>
    <source>
        <strain evidence="21 28">2789STDY5834835</strain>
        <strain evidence="20 27">2789STDY5834966</strain>
    </source>
</reference>
<feature type="binding site" evidence="18">
    <location>
        <position position="270"/>
    </location>
    <ligand>
        <name>Zn(2+)</name>
        <dbReference type="ChEBI" id="CHEBI:29105"/>
        <note>catalytic</note>
    </ligand>
</feature>
<dbReference type="GO" id="GO:0003935">
    <property type="term" value="F:GTP cyclohydrolase II activity"/>
    <property type="evidence" value="ECO:0007669"/>
    <property type="project" value="UniProtKB-UniRule"/>
</dbReference>
<dbReference type="EMBL" id="CYYC01000003">
    <property type="protein sequence ID" value="CUM80446.1"/>
    <property type="molecule type" value="Genomic_DNA"/>
</dbReference>
<reference evidence="29 30" key="2">
    <citation type="submission" date="2018-08" db="EMBL/GenBank/DDBJ databases">
        <title>A genome reference for cultivated species of the human gut microbiota.</title>
        <authorList>
            <person name="Zou Y."/>
            <person name="Xue W."/>
            <person name="Luo G."/>
        </authorList>
    </citation>
    <scope>NUCLEOTIDE SEQUENCE [LARGE SCALE GENOMIC DNA]</scope>
    <source>
        <strain evidence="26 31">AF31-17AC</strain>
        <strain evidence="25 30">AF45-14BH</strain>
        <strain evidence="24 32">AM34-3LB</strain>
        <strain evidence="23 33">AM48-23BH</strain>
        <strain evidence="22 29">TM10-1AC</strain>
    </source>
</reference>
<dbReference type="SUPFAM" id="SSF55821">
    <property type="entry name" value="YrdC/RibB"/>
    <property type="match status" value="1"/>
</dbReference>
<evidence type="ECO:0000256" key="1">
    <source>
        <dbReference type="ARBA" id="ARBA00000141"/>
    </source>
</evidence>
<dbReference type="InterPro" id="IPR000926">
    <property type="entry name" value="RibA"/>
</dbReference>